<dbReference type="GeneID" id="93843654"/>
<gene>
    <name evidence="2" type="ORF">HNR72_007236</name>
</gene>
<evidence type="ECO:0000313" key="3">
    <source>
        <dbReference type="Proteomes" id="UP000579531"/>
    </source>
</evidence>
<protein>
    <submittedName>
        <fullName evidence="2">Uncharacterized protein</fullName>
    </submittedName>
</protein>
<feature type="region of interest" description="Disordered" evidence="1">
    <location>
        <begin position="167"/>
        <end position="193"/>
    </location>
</feature>
<dbReference type="Proteomes" id="UP000579531">
    <property type="component" value="Unassembled WGS sequence"/>
</dbReference>
<comment type="caution">
    <text evidence="2">The sequence shown here is derived from an EMBL/GenBank/DDBJ whole genome shotgun (WGS) entry which is preliminary data.</text>
</comment>
<proteinExistence type="predicted"/>
<dbReference type="EMBL" id="JACHLX010000001">
    <property type="protein sequence ID" value="MBB5816208.1"/>
    <property type="molecule type" value="Genomic_DNA"/>
</dbReference>
<keyword evidence="3" id="KW-1185">Reference proteome</keyword>
<accession>A0AA89U215</accession>
<sequence>MGPQRVFGVREFTVTEEVGATKVRDVVRAVVTERAPHELPLVEGLFRFDDEEAVRVLDGRGPRREPLGFGLAEATALVTAVVWLVLDQVARRALDAAADGLVERGRSGLRRVLRRGAATPPRTLPDLDRAQLTLVHTQILRHATERGIDTDEATSLADAVVARLATADPGADGASGHPDTGGEDNRSVTGTDS</sequence>
<organism evidence="2 3">
    <name type="scientific">Streptomyces collinus</name>
    <dbReference type="NCBI Taxonomy" id="42684"/>
    <lineage>
        <taxon>Bacteria</taxon>
        <taxon>Bacillati</taxon>
        <taxon>Actinomycetota</taxon>
        <taxon>Actinomycetes</taxon>
        <taxon>Kitasatosporales</taxon>
        <taxon>Streptomycetaceae</taxon>
        <taxon>Streptomyces</taxon>
    </lineage>
</organism>
<dbReference type="AlphaFoldDB" id="A0AA89U215"/>
<evidence type="ECO:0000256" key="1">
    <source>
        <dbReference type="SAM" id="MobiDB-lite"/>
    </source>
</evidence>
<evidence type="ECO:0000313" key="2">
    <source>
        <dbReference type="EMBL" id="MBB5816208.1"/>
    </source>
</evidence>
<dbReference type="RefSeq" id="WP_184853661.1">
    <property type="nucleotide sequence ID" value="NZ_BAABFE010000005.1"/>
</dbReference>
<name>A0AA89U215_STRCU</name>
<reference evidence="2 3" key="1">
    <citation type="submission" date="2020-08" db="EMBL/GenBank/DDBJ databases">
        <title>Sequencing the genomes of 1000 actinobacteria strains.</title>
        <authorList>
            <person name="Klenk H.-P."/>
        </authorList>
    </citation>
    <scope>NUCLEOTIDE SEQUENCE [LARGE SCALE GENOMIC DNA]</scope>
    <source>
        <strain evidence="2 3">DSM 40129</strain>
    </source>
</reference>